<name>A0A8J2JFJ6_9HEXA</name>
<dbReference type="PANTHER" id="PTHR11908">
    <property type="entry name" value="XANTHINE DEHYDROGENASE"/>
    <property type="match status" value="1"/>
</dbReference>
<evidence type="ECO:0000313" key="5">
    <source>
        <dbReference type="Proteomes" id="UP000708208"/>
    </source>
</evidence>
<dbReference type="OrthoDB" id="8300278at2759"/>
<feature type="domain" description="Aldehyde oxidase/xanthine dehydrogenase second molybdopterin binding" evidence="3">
    <location>
        <begin position="18"/>
        <end position="84"/>
    </location>
</feature>
<dbReference type="GO" id="GO:0005506">
    <property type="term" value="F:iron ion binding"/>
    <property type="evidence" value="ECO:0007669"/>
    <property type="project" value="InterPro"/>
</dbReference>
<protein>
    <recommendedName>
        <fullName evidence="3">Aldehyde oxidase/xanthine dehydrogenase second molybdopterin binding domain-containing protein</fullName>
    </recommendedName>
</protein>
<sequence>MIYVFILLTTFWRFSRSAQVLRVNLTKDAGRSLNQEVDIGQIEGAFVMAIGWGTTENVVYDSVPGKLLANGTLEYKPPTAADIPTDFRVTFLRKTPNPFGVLCFKGKPEPNDFLLHFGDFCPYL</sequence>
<evidence type="ECO:0000256" key="1">
    <source>
        <dbReference type="ARBA" id="ARBA00022505"/>
    </source>
</evidence>
<dbReference type="AlphaFoldDB" id="A0A8J2JFJ6"/>
<dbReference type="Pfam" id="PF20256">
    <property type="entry name" value="MoCoBD_2"/>
    <property type="match status" value="1"/>
</dbReference>
<evidence type="ECO:0000259" key="3">
    <source>
        <dbReference type="Pfam" id="PF20256"/>
    </source>
</evidence>
<dbReference type="Proteomes" id="UP000708208">
    <property type="component" value="Unassembled WGS sequence"/>
</dbReference>
<accession>A0A8J2JFJ6</accession>
<dbReference type="InterPro" id="IPR016208">
    <property type="entry name" value="Ald_Oxase/xanthine_DH-like"/>
</dbReference>
<dbReference type="EMBL" id="CAJVCH010015581">
    <property type="protein sequence ID" value="CAG7679626.1"/>
    <property type="molecule type" value="Genomic_DNA"/>
</dbReference>
<evidence type="ECO:0000313" key="4">
    <source>
        <dbReference type="EMBL" id="CAG7679626.1"/>
    </source>
</evidence>
<reference evidence="4" key="1">
    <citation type="submission" date="2021-06" db="EMBL/GenBank/DDBJ databases">
        <authorList>
            <person name="Hodson N. C."/>
            <person name="Mongue J. A."/>
            <person name="Jaron S. K."/>
        </authorList>
    </citation>
    <scope>NUCLEOTIDE SEQUENCE</scope>
</reference>
<proteinExistence type="predicted"/>
<keyword evidence="1" id="KW-0500">Molybdenum</keyword>
<dbReference type="PANTHER" id="PTHR11908:SF132">
    <property type="entry name" value="ALDEHYDE OXIDASE 1-RELATED"/>
    <property type="match status" value="1"/>
</dbReference>
<dbReference type="GO" id="GO:0016491">
    <property type="term" value="F:oxidoreductase activity"/>
    <property type="evidence" value="ECO:0007669"/>
    <property type="project" value="InterPro"/>
</dbReference>
<keyword evidence="5" id="KW-1185">Reference proteome</keyword>
<dbReference type="InterPro" id="IPR046867">
    <property type="entry name" value="AldOxase/xan_DH_MoCoBD2"/>
</dbReference>
<keyword evidence="2" id="KW-0732">Signal</keyword>
<comment type="caution">
    <text evidence="4">The sequence shown here is derived from an EMBL/GenBank/DDBJ whole genome shotgun (WGS) entry which is preliminary data.</text>
</comment>
<feature type="signal peptide" evidence="2">
    <location>
        <begin position="1"/>
        <end position="17"/>
    </location>
</feature>
<feature type="chain" id="PRO_5035228702" description="Aldehyde oxidase/xanthine dehydrogenase second molybdopterin binding domain-containing protein" evidence="2">
    <location>
        <begin position="18"/>
        <end position="124"/>
    </location>
</feature>
<gene>
    <name evidence="4" type="ORF">AFUS01_LOCUS2698</name>
</gene>
<organism evidence="4 5">
    <name type="scientific">Allacma fusca</name>
    <dbReference type="NCBI Taxonomy" id="39272"/>
    <lineage>
        <taxon>Eukaryota</taxon>
        <taxon>Metazoa</taxon>
        <taxon>Ecdysozoa</taxon>
        <taxon>Arthropoda</taxon>
        <taxon>Hexapoda</taxon>
        <taxon>Collembola</taxon>
        <taxon>Symphypleona</taxon>
        <taxon>Sminthuridae</taxon>
        <taxon>Allacma</taxon>
    </lineage>
</organism>
<evidence type="ECO:0000256" key="2">
    <source>
        <dbReference type="SAM" id="SignalP"/>
    </source>
</evidence>